<sequence>MVPSAYPPQAMQPQRPQESDPRGPCRTLRMLTQRVNDLLGVTFSGEDEYVVICCIEIITATLALNFQTRFQAERPIPAVLVSYGKMNTSGDGYLVIRWRGTTPESFFDQLDQLNKEVLFYVAFCAGPLDTCRAPWESSTNDA</sequence>
<dbReference type="Proteomes" id="UP000004508">
    <property type="component" value="Unassembled WGS sequence"/>
</dbReference>
<organism evidence="2 3">
    <name type="scientific">Ktedonobacter racemifer DSM 44963</name>
    <dbReference type="NCBI Taxonomy" id="485913"/>
    <lineage>
        <taxon>Bacteria</taxon>
        <taxon>Bacillati</taxon>
        <taxon>Chloroflexota</taxon>
        <taxon>Ktedonobacteria</taxon>
        <taxon>Ktedonobacterales</taxon>
        <taxon>Ktedonobacteraceae</taxon>
        <taxon>Ktedonobacter</taxon>
    </lineage>
</organism>
<evidence type="ECO:0000313" key="3">
    <source>
        <dbReference type="Proteomes" id="UP000004508"/>
    </source>
</evidence>
<dbReference type="AlphaFoldDB" id="D6TJ11"/>
<dbReference type="InParanoid" id="D6TJ11"/>
<gene>
    <name evidence="2" type="ORF">Krac_10972</name>
</gene>
<dbReference type="EMBL" id="ADVG01000001">
    <property type="protein sequence ID" value="EFH89418.1"/>
    <property type="molecule type" value="Genomic_DNA"/>
</dbReference>
<accession>D6TJ11</accession>
<keyword evidence="3" id="KW-1185">Reference proteome</keyword>
<evidence type="ECO:0000256" key="1">
    <source>
        <dbReference type="SAM" id="MobiDB-lite"/>
    </source>
</evidence>
<dbReference type="STRING" id="485913.Krac_10972"/>
<evidence type="ECO:0000313" key="2">
    <source>
        <dbReference type="EMBL" id="EFH89418.1"/>
    </source>
</evidence>
<feature type="region of interest" description="Disordered" evidence="1">
    <location>
        <begin position="1"/>
        <end position="23"/>
    </location>
</feature>
<proteinExistence type="predicted"/>
<reference evidence="2 3" key="1">
    <citation type="journal article" date="2011" name="Stand. Genomic Sci.">
        <title>Non-contiguous finished genome sequence and contextual data of the filamentous soil bacterium Ktedonobacter racemifer type strain (SOSP1-21).</title>
        <authorList>
            <person name="Chang Y.J."/>
            <person name="Land M."/>
            <person name="Hauser L."/>
            <person name="Chertkov O."/>
            <person name="Del Rio T.G."/>
            <person name="Nolan M."/>
            <person name="Copeland A."/>
            <person name="Tice H."/>
            <person name="Cheng J.F."/>
            <person name="Lucas S."/>
            <person name="Han C."/>
            <person name="Goodwin L."/>
            <person name="Pitluck S."/>
            <person name="Ivanova N."/>
            <person name="Ovchinikova G."/>
            <person name="Pati A."/>
            <person name="Chen A."/>
            <person name="Palaniappan K."/>
            <person name="Mavromatis K."/>
            <person name="Liolios K."/>
            <person name="Brettin T."/>
            <person name="Fiebig A."/>
            <person name="Rohde M."/>
            <person name="Abt B."/>
            <person name="Goker M."/>
            <person name="Detter J.C."/>
            <person name="Woyke T."/>
            <person name="Bristow J."/>
            <person name="Eisen J.A."/>
            <person name="Markowitz V."/>
            <person name="Hugenholtz P."/>
            <person name="Kyrpides N.C."/>
            <person name="Klenk H.P."/>
            <person name="Lapidus A."/>
        </authorList>
    </citation>
    <scope>NUCLEOTIDE SEQUENCE [LARGE SCALE GENOMIC DNA]</scope>
    <source>
        <strain evidence="3">DSM 44963</strain>
    </source>
</reference>
<name>D6TJ11_KTERA</name>
<comment type="caution">
    <text evidence="2">The sequence shown here is derived from an EMBL/GenBank/DDBJ whole genome shotgun (WGS) entry which is preliminary data.</text>
</comment>
<protein>
    <submittedName>
        <fullName evidence="2">Uncharacterized protein</fullName>
    </submittedName>
</protein>
<dbReference type="RefSeq" id="WP_007906019.1">
    <property type="nucleotide sequence ID" value="NZ_ADVG01000001.1"/>
</dbReference>